<evidence type="ECO:0000256" key="10">
    <source>
        <dbReference type="ARBA" id="ARBA00038489"/>
    </source>
</evidence>
<dbReference type="Proteomes" id="UP000291088">
    <property type="component" value="Unassembled WGS sequence"/>
</dbReference>
<dbReference type="EMBL" id="SDVB01000238">
    <property type="protein sequence ID" value="RYC12296.1"/>
    <property type="molecule type" value="Genomic_DNA"/>
</dbReference>
<reference evidence="15 16" key="1">
    <citation type="submission" date="2019-01" db="EMBL/GenBank/DDBJ databases">
        <authorList>
            <person name="Deng T."/>
        </authorList>
    </citation>
    <scope>NUCLEOTIDE SEQUENCE [LARGE SCALE GENOMIC DNA]</scope>
    <source>
        <strain evidence="15 16">F8825</strain>
    </source>
</reference>
<evidence type="ECO:0000256" key="3">
    <source>
        <dbReference type="ARBA" id="ARBA00013017"/>
    </source>
</evidence>
<evidence type="ECO:0000256" key="11">
    <source>
        <dbReference type="ARBA" id="ARBA00042639"/>
    </source>
</evidence>
<evidence type="ECO:0000256" key="7">
    <source>
        <dbReference type="ARBA" id="ARBA00023157"/>
    </source>
</evidence>
<evidence type="ECO:0000256" key="5">
    <source>
        <dbReference type="ARBA" id="ARBA00022862"/>
    </source>
</evidence>
<dbReference type="InterPro" id="IPR000866">
    <property type="entry name" value="AhpC/TSA"/>
</dbReference>
<keyword evidence="5" id="KW-0049">Antioxidant</keyword>
<dbReference type="EC" id="1.11.1.24" evidence="3"/>
<name>A0A4Q2T100_9HYPH</name>
<accession>A0A4Q2T100</accession>
<protein>
    <recommendedName>
        <fullName evidence="3">thioredoxin-dependent peroxiredoxin</fullName>
        <ecNumber evidence="3">1.11.1.24</ecNumber>
    </recommendedName>
    <alternativeName>
        <fullName evidence="9">Thioredoxin peroxidase</fullName>
    </alternativeName>
    <alternativeName>
        <fullName evidence="11">Thioredoxin-dependent peroxiredoxin Bcp</fullName>
    </alternativeName>
</protein>
<evidence type="ECO:0000256" key="2">
    <source>
        <dbReference type="ARBA" id="ARBA00011245"/>
    </source>
</evidence>
<dbReference type="GO" id="GO:0008379">
    <property type="term" value="F:thioredoxin peroxidase activity"/>
    <property type="evidence" value="ECO:0007669"/>
    <property type="project" value="TreeGrafter"/>
</dbReference>
<comment type="catalytic activity">
    <reaction evidence="12">
        <text>a hydroperoxide + [thioredoxin]-dithiol = an alcohol + [thioredoxin]-disulfide + H2O</text>
        <dbReference type="Rhea" id="RHEA:62620"/>
        <dbReference type="Rhea" id="RHEA-COMP:10698"/>
        <dbReference type="Rhea" id="RHEA-COMP:10700"/>
        <dbReference type="ChEBI" id="CHEBI:15377"/>
        <dbReference type="ChEBI" id="CHEBI:29950"/>
        <dbReference type="ChEBI" id="CHEBI:30879"/>
        <dbReference type="ChEBI" id="CHEBI:35924"/>
        <dbReference type="ChEBI" id="CHEBI:50058"/>
        <dbReference type="EC" id="1.11.1.24"/>
    </reaction>
</comment>
<evidence type="ECO:0000256" key="13">
    <source>
        <dbReference type="PIRSR" id="PIRSR000239-1"/>
    </source>
</evidence>
<dbReference type="SUPFAM" id="SSF52833">
    <property type="entry name" value="Thioredoxin-like"/>
    <property type="match status" value="1"/>
</dbReference>
<sequence>MAELVPGDLAPDFELPRDGGGTVSLKDFAGRPVVLYFYPKDNTTGCTAEAIDFTALAAEFGKKGAVVIGMSADPVKSHDKFITKHGLTVILASDEDAKVMTDYGVWREKSMYGRAFMGVVRTTFLIGRDGRIVRIWDKVKVKGHAQEVLDAAATLGDT</sequence>
<comment type="caution">
    <text evidence="15">The sequence shown here is derived from an EMBL/GenBank/DDBJ whole genome shotgun (WGS) entry which is preliminary data.</text>
</comment>
<dbReference type="Gene3D" id="3.40.30.10">
    <property type="entry name" value="Glutaredoxin"/>
    <property type="match status" value="1"/>
</dbReference>
<feature type="active site" description="Cysteine sulfenic acid (-SOH) intermediate; for peroxidase activity" evidence="13">
    <location>
        <position position="46"/>
    </location>
</feature>
<evidence type="ECO:0000259" key="14">
    <source>
        <dbReference type="PROSITE" id="PS51352"/>
    </source>
</evidence>
<gene>
    <name evidence="15" type="ORF">EUU22_14740</name>
</gene>
<organism evidence="15 16">
    <name type="scientific">Ciceribacter ferrooxidans</name>
    <dbReference type="NCBI Taxonomy" id="2509717"/>
    <lineage>
        <taxon>Bacteria</taxon>
        <taxon>Pseudomonadati</taxon>
        <taxon>Pseudomonadota</taxon>
        <taxon>Alphaproteobacteria</taxon>
        <taxon>Hyphomicrobiales</taxon>
        <taxon>Rhizobiaceae</taxon>
        <taxon>Ciceribacter</taxon>
    </lineage>
</organism>
<dbReference type="InterPro" id="IPR036249">
    <property type="entry name" value="Thioredoxin-like_sf"/>
</dbReference>
<dbReference type="RefSeq" id="WP_129332718.1">
    <property type="nucleotide sequence ID" value="NZ_SDVB01000238.1"/>
</dbReference>
<evidence type="ECO:0000256" key="1">
    <source>
        <dbReference type="ARBA" id="ARBA00003330"/>
    </source>
</evidence>
<evidence type="ECO:0000256" key="9">
    <source>
        <dbReference type="ARBA" id="ARBA00032824"/>
    </source>
</evidence>
<comment type="function">
    <text evidence="1">Thiol-specific peroxidase that catalyzes the reduction of hydrogen peroxide and organic hydroperoxides to water and alcohols, respectively. Plays a role in cell protection against oxidative stress by detoxifying peroxides and as sensor of hydrogen peroxide-mediated signaling events.</text>
</comment>
<dbReference type="Pfam" id="PF00578">
    <property type="entry name" value="AhpC-TSA"/>
    <property type="match status" value="1"/>
</dbReference>
<dbReference type="InterPro" id="IPR013766">
    <property type="entry name" value="Thioredoxin_domain"/>
</dbReference>
<evidence type="ECO:0000256" key="6">
    <source>
        <dbReference type="ARBA" id="ARBA00023002"/>
    </source>
</evidence>
<evidence type="ECO:0000313" key="16">
    <source>
        <dbReference type="Proteomes" id="UP000291088"/>
    </source>
</evidence>
<keyword evidence="8" id="KW-0676">Redox-active center</keyword>
<dbReference type="PIRSF" id="PIRSF000239">
    <property type="entry name" value="AHPC"/>
    <property type="match status" value="1"/>
</dbReference>
<dbReference type="InterPro" id="IPR024706">
    <property type="entry name" value="Peroxiredoxin_AhpC-typ"/>
</dbReference>
<dbReference type="PANTHER" id="PTHR42801:SF4">
    <property type="entry name" value="AHPC_TSA FAMILY PROTEIN"/>
    <property type="match status" value="1"/>
</dbReference>
<keyword evidence="7" id="KW-1015">Disulfide bond</keyword>
<evidence type="ECO:0000256" key="12">
    <source>
        <dbReference type="ARBA" id="ARBA00049091"/>
    </source>
</evidence>
<keyword evidence="4" id="KW-0575">Peroxidase</keyword>
<dbReference type="PANTHER" id="PTHR42801">
    <property type="entry name" value="THIOREDOXIN-DEPENDENT PEROXIDE REDUCTASE"/>
    <property type="match status" value="1"/>
</dbReference>
<dbReference type="GO" id="GO:0034599">
    <property type="term" value="P:cellular response to oxidative stress"/>
    <property type="evidence" value="ECO:0007669"/>
    <property type="project" value="TreeGrafter"/>
</dbReference>
<keyword evidence="6" id="KW-0560">Oxidoreductase</keyword>
<dbReference type="AlphaFoldDB" id="A0A4Q2T100"/>
<comment type="similarity">
    <text evidence="10">Belongs to the peroxiredoxin family. BCP/PrxQ subfamily.</text>
</comment>
<dbReference type="GO" id="GO:0045454">
    <property type="term" value="P:cell redox homeostasis"/>
    <property type="evidence" value="ECO:0007669"/>
    <property type="project" value="TreeGrafter"/>
</dbReference>
<feature type="domain" description="Thioredoxin" evidence="14">
    <location>
        <begin position="4"/>
        <end position="157"/>
    </location>
</feature>
<dbReference type="PROSITE" id="PS51352">
    <property type="entry name" value="THIOREDOXIN_2"/>
    <property type="match status" value="1"/>
</dbReference>
<dbReference type="GO" id="GO:0005737">
    <property type="term" value="C:cytoplasm"/>
    <property type="evidence" value="ECO:0007669"/>
    <property type="project" value="TreeGrafter"/>
</dbReference>
<keyword evidence="16" id="KW-1185">Reference proteome</keyword>
<evidence type="ECO:0000256" key="8">
    <source>
        <dbReference type="ARBA" id="ARBA00023284"/>
    </source>
</evidence>
<comment type="subunit">
    <text evidence="2">Monomer.</text>
</comment>
<evidence type="ECO:0000313" key="15">
    <source>
        <dbReference type="EMBL" id="RYC12296.1"/>
    </source>
</evidence>
<evidence type="ECO:0000256" key="4">
    <source>
        <dbReference type="ARBA" id="ARBA00022559"/>
    </source>
</evidence>
<dbReference type="CDD" id="cd03017">
    <property type="entry name" value="PRX_BCP"/>
    <property type="match status" value="1"/>
</dbReference>
<dbReference type="InterPro" id="IPR050924">
    <property type="entry name" value="Peroxiredoxin_BCP/PrxQ"/>
</dbReference>
<dbReference type="OrthoDB" id="9812811at2"/>
<proteinExistence type="inferred from homology"/>
<dbReference type="FunFam" id="3.40.30.10:FF:000007">
    <property type="entry name" value="Thioredoxin-dependent thiol peroxidase"/>
    <property type="match status" value="1"/>
</dbReference>